<evidence type="ECO:0000256" key="11">
    <source>
        <dbReference type="SAM" id="Phobius"/>
    </source>
</evidence>
<feature type="transmembrane region" description="Helical" evidence="11">
    <location>
        <begin position="261"/>
        <end position="283"/>
    </location>
</feature>
<evidence type="ECO:0000256" key="1">
    <source>
        <dbReference type="ARBA" id="ARBA00004141"/>
    </source>
</evidence>
<dbReference type="Proteomes" id="UP001438707">
    <property type="component" value="Unassembled WGS sequence"/>
</dbReference>
<dbReference type="InterPro" id="IPR017907">
    <property type="entry name" value="Znf_RING_CS"/>
</dbReference>
<gene>
    <name evidence="13" type="ORF">WJX74_008695</name>
</gene>
<feature type="domain" description="RING-type" evidence="12">
    <location>
        <begin position="326"/>
        <end position="364"/>
    </location>
</feature>
<keyword evidence="8 11" id="KW-0472">Membrane</keyword>
<evidence type="ECO:0000259" key="12">
    <source>
        <dbReference type="PROSITE" id="PS50089"/>
    </source>
</evidence>
<name>A0AAW1QWM3_9CHLO</name>
<evidence type="ECO:0000256" key="4">
    <source>
        <dbReference type="ARBA" id="ARBA00022771"/>
    </source>
</evidence>
<dbReference type="PANTHER" id="PTHR15860:SF0">
    <property type="entry name" value="LP20373P"/>
    <property type="match status" value="1"/>
</dbReference>
<dbReference type="SUPFAM" id="SSF57850">
    <property type="entry name" value="RING/U-box"/>
    <property type="match status" value="1"/>
</dbReference>
<proteinExistence type="predicted"/>
<dbReference type="Gene3D" id="3.30.40.10">
    <property type="entry name" value="Zinc/RING finger domain, C3HC4 (zinc finger)"/>
    <property type="match status" value="1"/>
</dbReference>
<evidence type="ECO:0000256" key="5">
    <source>
        <dbReference type="ARBA" id="ARBA00022786"/>
    </source>
</evidence>
<dbReference type="InterPro" id="IPR001841">
    <property type="entry name" value="Znf_RING"/>
</dbReference>
<evidence type="ECO:0000256" key="2">
    <source>
        <dbReference type="ARBA" id="ARBA00022692"/>
    </source>
</evidence>
<dbReference type="AlphaFoldDB" id="A0AAW1QWM3"/>
<dbReference type="Pfam" id="PF13639">
    <property type="entry name" value="zf-RING_2"/>
    <property type="match status" value="1"/>
</dbReference>
<evidence type="ECO:0000256" key="3">
    <source>
        <dbReference type="ARBA" id="ARBA00022723"/>
    </source>
</evidence>
<feature type="transmembrane region" description="Helical" evidence="11">
    <location>
        <begin position="109"/>
        <end position="135"/>
    </location>
</feature>
<dbReference type="SMART" id="SM00184">
    <property type="entry name" value="RING"/>
    <property type="match status" value="1"/>
</dbReference>
<evidence type="ECO:0000256" key="9">
    <source>
        <dbReference type="PROSITE-ProRule" id="PRU00175"/>
    </source>
</evidence>
<feature type="compositionally biased region" description="Low complexity" evidence="10">
    <location>
        <begin position="30"/>
        <end position="56"/>
    </location>
</feature>
<comment type="caution">
    <text evidence="13">The sequence shown here is derived from an EMBL/GenBank/DDBJ whole genome shotgun (WGS) entry which is preliminary data.</text>
</comment>
<dbReference type="PROSITE" id="PS50089">
    <property type="entry name" value="ZF_RING_2"/>
    <property type="match status" value="1"/>
</dbReference>
<evidence type="ECO:0000313" key="14">
    <source>
        <dbReference type="Proteomes" id="UP001438707"/>
    </source>
</evidence>
<evidence type="ECO:0000256" key="8">
    <source>
        <dbReference type="ARBA" id="ARBA00023136"/>
    </source>
</evidence>
<keyword evidence="5" id="KW-0833">Ubl conjugation pathway</keyword>
<dbReference type="EMBL" id="JALJOS010000024">
    <property type="protein sequence ID" value="KAK9825591.1"/>
    <property type="molecule type" value="Genomic_DNA"/>
</dbReference>
<dbReference type="PANTHER" id="PTHR15860">
    <property type="entry name" value="UNCHARACTERIZED RING FINGER-CONTAINING PROTEIN"/>
    <property type="match status" value="1"/>
</dbReference>
<keyword evidence="4 9" id="KW-0863">Zinc-finger</keyword>
<feature type="transmembrane region" description="Helical" evidence="11">
    <location>
        <begin position="156"/>
        <end position="178"/>
    </location>
</feature>
<dbReference type="GO" id="GO:0061630">
    <property type="term" value="F:ubiquitin protein ligase activity"/>
    <property type="evidence" value="ECO:0007669"/>
    <property type="project" value="InterPro"/>
</dbReference>
<dbReference type="InterPro" id="IPR013083">
    <property type="entry name" value="Znf_RING/FYVE/PHD"/>
</dbReference>
<evidence type="ECO:0000313" key="13">
    <source>
        <dbReference type="EMBL" id="KAK9825591.1"/>
    </source>
</evidence>
<keyword evidence="14" id="KW-1185">Reference proteome</keyword>
<keyword evidence="2 11" id="KW-0812">Transmembrane</keyword>
<keyword evidence="3" id="KW-0479">Metal-binding</keyword>
<dbReference type="PROSITE" id="PS00518">
    <property type="entry name" value="ZF_RING_1"/>
    <property type="match status" value="1"/>
</dbReference>
<dbReference type="GO" id="GO:0016020">
    <property type="term" value="C:membrane"/>
    <property type="evidence" value="ECO:0007669"/>
    <property type="project" value="UniProtKB-SubCell"/>
</dbReference>
<dbReference type="GO" id="GO:0008270">
    <property type="term" value="F:zinc ion binding"/>
    <property type="evidence" value="ECO:0007669"/>
    <property type="project" value="UniProtKB-KW"/>
</dbReference>
<sequence length="387" mass="42431">MPLDSIAVRAASSEGPSEQTLEPARQLLDAGSASESEASSSEGSSSHSLSLSTAHARPSSHRQADQIQLSGSETREASPAASAERHRIEASGAIDLRDIAVWLEKSFPYLALLFIIFLREHWLGILVFGCMTTNLKAANVFLREQVMLKERRSSTRLWTMALVFGIQFPAVVTTVKTLSSQDLWPSFIFLIPASVPTAWHAVVSAIAIDTLARCIGCAVKAAVLALHRATPDEALRRRSSLLTLLEHVLLCYRLLLTSPIWVRYFLSMPGSFIPMSMAGFYFACKMHLVYNQMGMIFAAAGVACQSEALFGKYASSDEVMEVGNSCAICQENMEQPVKLSCNHIFCNGCILEWFERECTCPMCRAEIKPKGLTSHSDGTTGLLPQIF</sequence>
<dbReference type="InterPro" id="IPR044235">
    <property type="entry name" value="RNFT1/2"/>
</dbReference>
<feature type="region of interest" description="Disordered" evidence="10">
    <location>
        <begin position="1"/>
        <end position="84"/>
    </location>
</feature>
<comment type="subcellular location">
    <subcellularLocation>
        <location evidence="1">Membrane</location>
        <topology evidence="1">Multi-pass membrane protein</topology>
    </subcellularLocation>
</comment>
<protein>
    <recommendedName>
        <fullName evidence="12">RING-type domain-containing protein</fullName>
    </recommendedName>
</protein>
<keyword evidence="7 11" id="KW-1133">Transmembrane helix</keyword>
<evidence type="ECO:0000256" key="7">
    <source>
        <dbReference type="ARBA" id="ARBA00022989"/>
    </source>
</evidence>
<reference evidence="13 14" key="1">
    <citation type="journal article" date="2024" name="Nat. Commun.">
        <title>Phylogenomics reveals the evolutionary origins of lichenization in chlorophyte algae.</title>
        <authorList>
            <person name="Puginier C."/>
            <person name="Libourel C."/>
            <person name="Otte J."/>
            <person name="Skaloud P."/>
            <person name="Haon M."/>
            <person name="Grisel S."/>
            <person name="Petersen M."/>
            <person name="Berrin J.G."/>
            <person name="Delaux P.M."/>
            <person name="Dal Grande F."/>
            <person name="Keller J."/>
        </authorList>
    </citation>
    <scope>NUCLEOTIDE SEQUENCE [LARGE SCALE GENOMIC DNA]</scope>
    <source>
        <strain evidence="13 14">SAG 2145</strain>
    </source>
</reference>
<organism evidence="13 14">
    <name type="scientific">Apatococcus lobatus</name>
    <dbReference type="NCBI Taxonomy" id="904363"/>
    <lineage>
        <taxon>Eukaryota</taxon>
        <taxon>Viridiplantae</taxon>
        <taxon>Chlorophyta</taxon>
        <taxon>core chlorophytes</taxon>
        <taxon>Trebouxiophyceae</taxon>
        <taxon>Chlorellales</taxon>
        <taxon>Chlorellaceae</taxon>
        <taxon>Apatococcus</taxon>
    </lineage>
</organism>
<evidence type="ECO:0000256" key="10">
    <source>
        <dbReference type="SAM" id="MobiDB-lite"/>
    </source>
</evidence>
<dbReference type="GO" id="GO:1904294">
    <property type="term" value="P:positive regulation of ERAD pathway"/>
    <property type="evidence" value="ECO:0007669"/>
    <property type="project" value="InterPro"/>
</dbReference>
<accession>A0AAW1QWM3</accession>
<keyword evidence="6" id="KW-0862">Zinc</keyword>
<evidence type="ECO:0000256" key="6">
    <source>
        <dbReference type="ARBA" id="ARBA00022833"/>
    </source>
</evidence>